<dbReference type="Proteomes" id="UP000256964">
    <property type="component" value="Unassembled WGS sequence"/>
</dbReference>
<evidence type="ECO:0000313" key="5">
    <source>
        <dbReference type="Proteomes" id="UP000256964"/>
    </source>
</evidence>
<dbReference type="AlphaFoldDB" id="A0A371CQS5"/>
<sequence>MATKACSTCHSTLPLDNFGTRTRNSNGYKKGELTADDSEEERSDAGNYWADRAELQAIDEDDEDDWFDDEDDLRNLVHQIAEDNSNIDEDAPTLPAEKGARPKRADYVFCPLSHRLAIMRLFAKHASQHSLLPERHGQARSPDQIHRDAVSEMYHHCKANNLCEVWAYLWNSWYRKSRWVLWARSAYAASIPCKRTTMVVEALWRNLKRLVLQMYNRPPVDLAVHAVITQSIPAYRLTLHNIVHDSRSGRAATLSHFQESLKHAWTKLSTVAIRGTYITDLATFTCDCGAQKYHSHLLCKHLVQAAGPQSPYWWPDVLRYHIPPFYRVPASGTVPRTPEKLRNHAWLSRMPNKDPLPPPSTPLSSEAARVISIEDSDSDSDPDAVHIPSEVESPVSSRRSSVSIMSSPDKAPPTGRDGLMRTRAGGGGGFELDNAEELETDEAIRLLTRHIELIQDARNNPDDRFLKRAKRAMSGTSKFVRNVESYANRRTMPKTNARGKEGQAATDVIGYRHKP</sequence>
<feature type="region of interest" description="Disordered" evidence="2">
    <location>
        <begin position="492"/>
        <end position="515"/>
    </location>
</feature>
<dbReference type="STRING" id="139420.A0A371CQS5"/>
<dbReference type="InterPro" id="IPR007527">
    <property type="entry name" value="Znf_SWIM"/>
</dbReference>
<feature type="domain" description="SWIM-type" evidence="3">
    <location>
        <begin position="277"/>
        <end position="310"/>
    </location>
</feature>
<organism evidence="4 5">
    <name type="scientific">Lentinus brumalis</name>
    <dbReference type="NCBI Taxonomy" id="2498619"/>
    <lineage>
        <taxon>Eukaryota</taxon>
        <taxon>Fungi</taxon>
        <taxon>Dikarya</taxon>
        <taxon>Basidiomycota</taxon>
        <taxon>Agaricomycotina</taxon>
        <taxon>Agaricomycetes</taxon>
        <taxon>Polyporales</taxon>
        <taxon>Polyporaceae</taxon>
        <taxon>Lentinus</taxon>
    </lineage>
</organism>
<feature type="region of interest" description="Disordered" evidence="2">
    <location>
        <begin position="17"/>
        <end position="45"/>
    </location>
</feature>
<dbReference type="PROSITE" id="PS50966">
    <property type="entry name" value="ZF_SWIM"/>
    <property type="match status" value="1"/>
</dbReference>
<feature type="compositionally biased region" description="Low complexity" evidence="2">
    <location>
        <begin position="387"/>
        <end position="408"/>
    </location>
</feature>
<keyword evidence="1" id="KW-0862">Zinc</keyword>
<keyword evidence="5" id="KW-1185">Reference proteome</keyword>
<dbReference type="EMBL" id="KZ857480">
    <property type="protein sequence ID" value="RDX42629.1"/>
    <property type="molecule type" value="Genomic_DNA"/>
</dbReference>
<dbReference type="OrthoDB" id="3262412at2759"/>
<reference evidence="4 5" key="1">
    <citation type="journal article" date="2018" name="Biotechnol. Biofuels">
        <title>Integrative visual omics of the white-rot fungus Polyporus brumalis exposes the biotechnological potential of its oxidative enzymes for delignifying raw plant biomass.</title>
        <authorList>
            <person name="Miyauchi S."/>
            <person name="Rancon A."/>
            <person name="Drula E."/>
            <person name="Hage H."/>
            <person name="Chaduli D."/>
            <person name="Favel A."/>
            <person name="Grisel S."/>
            <person name="Henrissat B."/>
            <person name="Herpoel-Gimbert I."/>
            <person name="Ruiz-Duenas F.J."/>
            <person name="Chevret D."/>
            <person name="Hainaut M."/>
            <person name="Lin J."/>
            <person name="Wang M."/>
            <person name="Pangilinan J."/>
            <person name="Lipzen A."/>
            <person name="Lesage-Meessen L."/>
            <person name="Navarro D."/>
            <person name="Riley R."/>
            <person name="Grigoriev I.V."/>
            <person name="Zhou S."/>
            <person name="Raouche S."/>
            <person name="Rosso M.N."/>
        </authorList>
    </citation>
    <scope>NUCLEOTIDE SEQUENCE [LARGE SCALE GENOMIC DNA]</scope>
    <source>
        <strain evidence="4 5">BRFM 1820</strain>
    </source>
</reference>
<accession>A0A371CQS5</accession>
<evidence type="ECO:0000259" key="3">
    <source>
        <dbReference type="PROSITE" id="PS50966"/>
    </source>
</evidence>
<keyword evidence="1" id="KW-0863">Zinc-finger</keyword>
<dbReference type="GO" id="GO:0008270">
    <property type="term" value="F:zinc ion binding"/>
    <property type="evidence" value="ECO:0007669"/>
    <property type="project" value="UniProtKB-KW"/>
</dbReference>
<gene>
    <name evidence="4" type="ORF">OH76DRAFT_1560834</name>
</gene>
<keyword evidence="1" id="KW-0479">Metal-binding</keyword>
<protein>
    <recommendedName>
        <fullName evidence="3">SWIM-type domain-containing protein</fullName>
    </recommendedName>
</protein>
<feature type="region of interest" description="Disordered" evidence="2">
    <location>
        <begin position="375"/>
        <end position="419"/>
    </location>
</feature>
<feature type="region of interest" description="Disordered" evidence="2">
    <location>
        <begin position="347"/>
        <end position="366"/>
    </location>
</feature>
<evidence type="ECO:0000256" key="1">
    <source>
        <dbReference type="PROSITE-ProRule" id="PRU00325"/>
    </source>
</evidence>
<name>A0A371CQS5_9APHY</name>
<evidence type="ECO:0000313" key="4">
    <source>
        <dbReference type="EMBL" id="RDX42629.1"/>
    </source>
</evidence>
<proteinExistence type="predicted"/>
<evidence type="ECO:0000256" key="2">
    <source>
        <dbReference type="SAM" id="MobiDB-lite"/>
    </source>
</evidence>